<dbReference type="SMART" id="SM00450">
    <property type="entry name" value="RHOD"/>
    <property type="match status" value="1"/>
</dbReference>
<evidence type="ECO:0000259" key="4">
    <source>
        <dbReference type="PROSITE" id="PS50206"/>
    </source>
</evidence>
<sequence length="222" mass="24364">MRDGNSPGKVDVYDSLATVVKALGHGKRLELIELLAQGEHSVDALARLSDTALTTISAHLQTLKHAGLVKTRRERTTVHYSLAGDDVAQLYIAFKRVGLLRSPVLRDVLDKYLSGHDAVDGGPTIDATAVTTDMTVIDVRPVDEYDTAHFPNAVSIPLSELPERYREIPTGAHVVVYCRGEFCRLAREAAQWLRDNGFDAKAMDEGVIEWRSSKVVNLDVSA</sequence>
<keyword evidence="1" id="KW-0805">Transcription regulation</keyword>
<dbReference type="PROSITE" id="PS50987">
    <property type="entry name" value="HTH_ARSR_2"/>
    <property type="match status" value="1"/>
</dbReference>
<dbReference type="SMART" id="SM00418">
    <property type="entry name" value="HTH_ARSR"/>
    <property type="match status" value="1"/>
</dbReference>
<feature type="domain" description="HTH arsR-type" evidence="5">
    <location>
        <begin position="8"/>
        <end position="102"/>
    </location>
</feature>
<dbReference type="Pfam" id="PF12840">
    <property type="entry name" value="HTH_20"/>
    <property type="match status" value="1"/>
</dbReference>
<protein>
    <submittedName>
        <fullName evidence="6">Metalloregulator ArsR/SmtB family transcription factor</fullName>
    </submittedName>
</protein>
<keyword evidence="7" id="KW-1185">Reference proteome</keyword>
<dbReference type="InterPro" id="IPR036873">
    <property type="entry name" value="Rhodanese-like_dom_sf"/>
</dbReference>
<evidence type="ECO:0000256" key="1">
    <source>
        <dbReference type="ARBA" id="ARBA00023015"/>
    </source>
</evidence>
<dbReference type="SUPFAM" id="SSF52821">
    <property type="entry name" value="Rhodanese/Cell cycle control phosphatase"/>
    <property type="match status" value="1"/>
</dbReference>
<dbReference type="InterPro" id="IPR036390">
    <property type="entry name" value="WH_DNA-bd_sf"/>
</dbReference>
<reference evidence="6 7" key="1">
    <citation type="submission" date="2024-03" db="EMBL/GenBank/DDBJ databases">
        <title>Natural products discovery in diverse microorganisms through a two-stage MS feature dereplication strategy.</title>
        <authorList>
            <person name="Zhang R."/>
        </authorList>
    </citation>
    <scope>NUCLEOTIDE SEQUENCE [LARGE SCALE GENOMIC DNA]</scope>
    <source>
        <strain evidence="6 7">18930</strain>
    </source>
</reference>
<keyword evidence="2" id="KW-0238">DNA-binding</keyword>
<dbReference type="PRINTS" id="PR00778">
    <property type="entry name" value="HTHARSR"/>
</dbReference>
<dbReference type="CDD" id="cd00158">
    <property type="entry name" value="RHOD"/>
    <property type="match status" value="1"/>
</dbReference>
<dbReference type="RefSeq" id="WP_338889563.1">
    <property type="nucleotide sequence ID" value="NZ_CP147846.1"/>
</dbReference>
<gene>
    <name evidence="6" type="ORF">WDS16_00065</name>
</gene>
<feature type="domain" description="Rhodanese" evidence="4">
    <location>
        <begin position="135"/>
        <end position="215"/>
    </location>
</feature>
<evidence type="ECO:0000313" key="6">
    <source>
        <dbReference type="EMBL" id="WXG69010.1"/>
    </source>
</evidence>
<dbReference type="InterPro" id="IPR051011">
    <property type="entry name" value="Metal_resp_trans_reg"/>
</dbReference>
<dbReference type="InterPro" id="IPR001845">
    <property type="entry name" value="HTH_ArsR_DNA-bd_dom"/>
</dbReference>
<organism evidence="6 7">
    <name type="scientific">Rhodococcus sovatensis</name>
    <dbReference type="NCBI Taxonomy" id="1805840"/>
    <lineage>
        <taxon>Bacteria</taxon>
        <taxon>Bacillati</taxon>
        <taxon>Actinomycetota</taxon>
        <taxon>Actinomycetes</taxon>
        <taxon>Mycobacteriales</taxon>
        <taxon>Nocardiaceae</taxon>
        <taxon>Rhodococcus</taxon>
    </lineage>
</organism>
<name>A0ABZ2PIR8_9NOCA</name>
<dbReference type="Gene3D" id="1.10.10.10">
    <property type="entry name" value="Winged helix-like DNA-binding domain superfamily/Winged helix DNA-binding domain"/>
    <property type="match status" value="1"/>
</dbReference>
<keyword evidence="3" id="KW-0804">Transcription</keyword>
<evidence type="ECO:0000313" key="7">
    <source>
        <dbReference type="Proteomes" id="UP001432000"/>
    </source>
</evidence>
<evidence type="ECO:0000259" key="5">
    <source>
        <dbReference type="PROSITE" id="PS50987"/>
    </source>
</evidence>
<dbReference type="PANTHER" id="PTHR43132">
    <property type="entry name" value="ARSENICAL RESISTANCE OPERON REPRESSOR ARSR-RELATED"/>
    <property type="match status" value="1"/>
</dbReference>
<dbReference type="InterPro" id="IPR036388">
    <property type="entry name" value="WH-like_DNA-bd_sf"/>
</dbReference>
<proteinExistence type="predicted"/>
<dbReference type="PANTHER" id="PTHR43132:SF8">
    <property type="entry name" value="HTH-TYPE TRANSCRIPTIONAL REGULATOR KMTR"/>
    <property type="match status" value="1"/>
</dbReference>
<dbReference type="EMBL" id="CP147846">
    <property type="protein sequence ID" value="WXG69010.1"/>
    <property type="molecule type" value="Genomic_DNA"/>
</dbReference>
<accession>A0ABZ2PIR8</accession>
<dbReference type="SUPFAM" id="SSF46785">
    <property type="entry name" value="Winged helix' DNA-binding domain"/>
    <property type="match status" value="1"/>
</dbReference>
<dbReference type="Pfam" id="PF00581">
    <property type="entry name" value="Rhodanese"/>
    <property type="match status" value="1"/>
</dbReference>
<dbReference type="InterPro" id="IPR001763">
    <property type="entry name" value="Rhodanese-like_dom"/>
</dbReference>
<dbReference type="Gene3D" id="3.40.250.10">
    <property type="entry name" value="Rhodanese-like domain"/>
    <property type="match status" value="1"/>
</dbReference>
<evidence type="ECO:0000256" key="3">
    <source>
        <dbReference type="ARBA" id="ARBA00023163"/>
    </source>
</evidence>
<dbReference type="CDD" id="cd00090">
    <property type="entry name" value="HTH_ARSR"/>
    <property type="match status" value="1"/>
</dbReference>
<dbReference type="PROSITE" id="PS50206">
    <property type="entry name" value="RHODANESE_3"/>
    <property type="match status" value="1"/>
</dbReference>
<dbReference type="InterPro" id="IPR011991">
    <property type="entry name" value="ArsR-like_HTH"/>
</dbReference>
<evidence type="ECO:0000256" key="2">
    <source>
        <dbReference type="ARBA" id="ARBA00023125"/>
    </source>
</evidence>
<dbReference type="NCBIfam" id="NF033788">
    <property type="entry name" value="HTH_metalloreg"/>
    <property type="match status" value="1"/>
</dbReference>
<dbReference type="Proteomes" id="UP001432000">
    <property type="component" value="Chromosome"/>
</dbReference>